<sequence>MKIRNNKYIIIFCSICFFLTACNDDFDELAVNPNELSLNGFFDTPEGVDQAVKGIYGYLATPRNLGSLGKGMYMHHRSDEMSSGTNQAVSGQHNSKLGPNLFSIQQPWALMYTAAFQATGVIENADDADYEGNTELRDAYVGEAHCLRAFVHYFLLTNFRNIVVIDKVPSDDSELIKGQVSPDEAWDFIISDLIKAKELLPNKDFWDSSNTGRMTAGAAAGLLGKVYLTRSGIEGIDRYNEAASEFADIINGVYGPYGLTPNYNDNFGVENENNEESVLEFQFVGDGDQNREFDPGLVISGLFSDPVGFSPPGLRGFDAVVHDWLYDFYAASIDNDGRTDRRMFGTLVFDDRLLPNGIPDLNNDNDFTNDRLALNAGHTFEEVYFEDGTFGGKWPQAAAYKAANRKWLDWNLNIEGEYSGRNDRFRETRAHGANWRFIRYADILLMYAECVLNGANASAGSALEAVNVVRARADVPVLGALDMDALRTERILELSLEGHRGVDLLRWGTIQARMSFLENSDPNFKQFDDGTYFPFESPKNLYLPIPIDEIQSNPNIIQNDGW</sequence>
<keyword evidence="5" id="KW-0998">Cell outer membrane</keyword>
<dbReference type="InterPro" id="IPR011990">
    <property type="entry name" value="TPR-like_helical_dom_sf"/>
</dbReference>
<feature type="domain" description="RagB/SusD" evidence="7">
    <location>
        <begin position="248"/>
        <end position="562"/>
    </location>
</feature>
<dbReference type="Proteomes" id="UP000429785">
    <property type="component" value="Unassembled WGS sequence"/>
</dbReference>
<organism evidence="9 10">
    <name type="scientific">Flagellimonas olearia</name>
    <dbReference type="NCBI Taxonomy" id="552546"/>
    <lineage>
        <taxon>Bacteria</taxon>
        <taxon>Pseudomonadati</taxon>
        <taxon>Bacteroidota</taxon>
        <taxon>Flavobacteriia</taxon>
        <taxon>Flavobacteriales</taxon>
        <taxon>Flavobacteriaceae</taxon>
        <taxon>Flagellimonas</taxon>
    </lineage>
</organism>
<proteinExistence type="inferred from homology"/>
<reference evidence="9 10" key="1">
    <citation type="submission" date="2019-10" db="EMBL/GenBank/DDBJ databases">
        <title>Muricauda olearia CL-SS4 JCM15563 genome.</title>
        <authorList>
            <person name="Liu L."/>
        </authorList>
    </citation>
    <scope>NUCLEOTIDE SEQUENCE [LARGE SCALE GENOMIC DNA]</scope>
    <source>
        <strain evidence="9 10">CL-SS4</strain>
    </source>
</reference>
<evidence type="ECO:0000256" key="4">
    <source>
        <dbReference type="ARBA" id="ARBA00023136"/>
    </source>
</evidence>
<evidence type="ECO:0000256" key="3">
    <source>
        <dbReference type="ARBA" id="ARBA00022729"/>
    </source>
</evidence>
<comment type="subcellular location">
    <subcellularLocation>
        <location evidence="1">Cell outer membrane</location>
    </subcellularLocation>
</comment>
<dbReference type="InterPro" id="IPR012944">
    <property type="entry name" value="SusD_RagB_dom"/>
</dbReference>
<dbReference type="Gene3D" id="1.25.40.390">
    <property type="match status" value="1"/>
</dbReference>
<comment type="similarity">
    <text evidence="2">Belongs to the SusD family.</text>
</comment>
<evidence type="ECO:0000259" key="7">
    <source>
        <dbReference type="Pfam" id="PF07980"/>
    </source>
</evidence>
<dbReference type="SUPFAM" id="SSF48452">
    <property type="entry name" value="TPR-like"/>
    <property type="match status" value="1"/>
</dbReference>
<dbReference type="GO" id="GO:0009279">
    <property type="term" value="C:cell outer membrane"/>
    <property type="evidence" value="ECO:0007669"/>
    <property type="project" value="UniProtKB-SubCell"/>
</dbReference>
<accession>A0A6I1E9I9</accession>
<name>A0A6I1E9I9_9FLAO</name>
<keyword evidence="3 6" id="KW-0732">Signal</keyword>
<evidence type="ECO:0000256" key="1">
    <source>
        <dbReference type="ARBA" id="ARBA00004442"/>
    </source>
</evidence>
<dbReference type="EMBL" id="WELG01000001">
    <property type="protein sequence ID" value="KAB7530384.1"/>
    <property type="molecule type" value="Genomic_DNA"/>
</dbReference>
<evidence type="ECO:0000256" key="5">
    <source>
        <dbReference type="ARBA" id="ARBA00023237"/>
    </source>
</evidence>
<evidence type="ECO:0000256" key="6">
    <source>
        <dbReference type="SAM" id="SignalP"/>
    </source>
</evidence>
<dbReference type="RefSeq" id="WP_152130318.1">
    <property type="nucleotide sequence ID" value="NZ_WELG01000001.1"/>
</dbReference>
<evidence type="ECO:0000256" key="2">
    <source>
        <dbReference type="ARBA" id="ARBA00006275"/>
    </source>
</evidence>
<comment type="caution">
    <text evidence="9">The sequence shown here is derived from an EMBL/GenBank/DDBJ whole genome shotgun (WGS) entry which is preliminary data.</text>
</comment>
<evidence type="ECO:0000259" key="8">
    <source>
        <dbReference type="Pfam" id="PF14322"/>
    </source>
</evidence>
<feature type="signal peptide" evidence="6">
    <location>
        <begin position="1"/>
        <end position="23"/>
    </location>
</feature>
<dbReference type="PROSITE" id="PS51257">
    <property type="entry name" value="PROKAR_LIPOPROTEIN"/>
    <property type="match status" value="1"/>
</dbReference>
<gene>
    <name evidence="9" type="ORF">F8C76_02435</name>
</gene>
<feature type="chain" id="PRO_5026265015" evidence="6">
    <location>
        <begin position="24"/>
        <end position="562"/>
    </location>
</feature>
<evidence type="ECO:0000313" key="9">
    <source>
        <dbReference type="EMBL" id="KAB7530384.1"/>
    </source>
</evidence>
<evidence type="ECO:0000313" key="10">
    <source>
        <dbReference type="Proteomes" id="UP000429785"/>
    </source>
</evidence>
<protein>
    <submittedName>
        <fullName evidence="9">RagB/SusD family nutrient uptake outer membrane protein</fullName>
    </submittedName>
</protein>
<dbReference type="OrthoDB" id="5694214at2"/>
<dbReference type="InterPro" id="IPR033985">
    <property type="entry name" value="SusD-like_N"/>
</dbReference>
<keyword evidence="4" id="KW-0472">Membrane</keyword>
<feature type="domain" description="SusD-like N-terminal" evidence="8">
    <location>
        <begin position="39"/>
        <end position="228"/>
    </location>
</feature>
<dbReference type="Pfam" id="PF07980">
    <property type="entry name" value="SusD_RagB"/>
    <property type="match status" value="1"/>
</dbReference>
<dbReference type="AlphaFoldDB" id="A0A6I1E9I9"/>
<dbReference type="Pfam" id="PF14322">
    <property type="entry name" value="SusD-like_3"/>
    <property type="match status" value="1"/>
</dbReference>